<keyword evidence="1" id="KW-0812">Transmembrane</keyword>
<evidence type="ECO:0000313" key="2">
    <source>
        <dbReference type="EMBL" id="MEO1769017.1"/>
    </source>
</evidence>
<keyword evidence="3" id="KW-1185">Reference proteome</keyword>
<gene>
    <name evidence="2" type="ORF">JZO67_000956</name>
</gene>
<evidence type="ECO:0000256" key="1">
    <source>
        <dbReference type="SAM" id="Phobius"/>
    </source>
</evidence>
<sequence>MTMPSLLIGKSIILLLQSFLSSRKEKRFGYLLPIVFLLLAVLRQLSRPSFFSYLFVFDLLFPAFLWLEYIAVSVFVGKREPKRVSKKLLVAIVLSFVLLLSGIYLYGTFSVVKAHQMIIKQAQSYPEKEITSHDGKYLLKTRVTKEESGTYATFSIFDPVSGEELYQCPKHYRTMDLKKIDWMDDASYTIKISSGDIGTEHYYFDANTWEPAEKKVINNEKKDQ</sequence>
<evidence type="ECO:0000313" key="3">
    <source>
        <dbReference type="Proteomes" id="UP000664357"/>
    </source>
</evidence>
<dbReference type="EMBL" id="JAFREL020000001">
    <property type="protein sequence ID" value="MEO1769017.1"/>
    <property type="molecule type" value="Genomic_DNA"/>
</dbReference>
<name>A0ABV0EMF7_9ENTE</name>
<keyword evidence="1" id="KW-0472">Membrane</keyword>
<reference evidence="2 3" key="1">
    <citation type="submission" date="2024-02" db="EMBL/GenBank/DDBJ databases">
        <title>The Genome Sequence of Enterococcus sp. DIV0159.</title>
        <authorList>
            <person name="Earl A."/>
            <person name="Manson A."/>
            <person name="Gilmore M."/>
            <person name="Sanders J."/>
            <person name="Shea T."/>
            <person name="Howe W."/>
            <person name="Livny J."/>
            <person name="Cuomo C."/>
            <person name="Neafsey D."/>
            <person name="Birren B."/>
        </authorList>
    </citation>
    <scope>NUCLEOTIDE SEQUENCE [LARGE SCALE GENOMIC DNA]</scope>
    <source>
        <strain evidence="2 3">665A</strain>
    </source>
</reference>
<protein>
    <submittedName>
        <fullName evidence="2">Uncharacterized protein</fullName>
    </submittedName>
</protein>
<feature type="transmembrane region" description="Helical" evidence="1">
    <location>
        <begin position="28"/>
        <end position="45"/>
    </location>
</feature>
<dbReference type="Proteomes" id="UP000664357">
    <property type="component" value="Unassembled WGS sequence"/>
</dbReference>
<feature type="transmembrane region" description="Helical" evidence="1">
    <location>
        <begin position="51"/>
        <end position="76"/>
    </location>
</feature>
<organism evidence="2 3">
    <name type="scientific">Candidatus Enterococcus ferrettii</name>
    <dbReference type="NCBI Taxonomy" id="2815324"/>
    <lineage>
        <taxon>Bacteria</taxon>
        <taxon>Bacillati</taxon>
        <taxon>Bacillota</taxon>
        <taxon>Bacilli</taxon>
        <taxon>Lactobacillales</taxon>
        <taxon>Enterococcaceae</taxon>
        <taxon>Enterococcus</taxon>
    </lineage>
</organism>
<dbReference type="RefSeq" id="WP_207703733.1">
    <property type="nucleotide sequence ID" value="NZ_JAFREL020000001.1"/>
</dbReference>
<accession>A0ABV0EMF7</accession>
<feature type="transmembrane region" description="Helical" evidence="1">
    <location>
        <begin position="88"/>
        <end position="107"/>
    </location>
</feature>
<proteinExistence type="predicted"/>
<keyword evidence="1" id="KW-1133">Transmembrane helix</keyword>
<comment type="caution">
    <text evidence="2">The sequence shown here is derived from an EMBL/GenBank/DDBJ whole genome shotgun (WGS) entry which is preliminary data.</text>
</comment>